<dbReference type="Pfam" id="PF01627">
    <property type="entry name" value="Hpt"/>
    <property type="match status" value="1"/>
</dbReference>
<organism evidence="3 4">
    <name type="scientific">Geomobilimonas luticola</name>
    <dbReference type="NCBI Taxonomy" id="1114878"/>
    <lineage>
        <taxon>Bacteria</taxon>
        <taxon>Pseudomonadati</taxon>
        <taxon>Thermodesulfobacteriota</taxon>
        <taxon>Desulfuromonadia</taxon>
        <taxon>Geobacterales</taxon>
        <taxon>Geobacteraceae</taxon>
        <taxon>Geomobilimonas</taxon>
    </lineage>
</organism>
<name>A0ABS5SDS2_9BACT</name>
<dbReference type="SUPFAM" id="SSF47226">
    <property type="entry name" value="Histidine-containing phosphotransfer domain, HPT domain"/>
    <property type="match status" value="1"/>
</dbReference>
<keyword evidence="1" id="KW-0597">Phosphoprotein</keyword>
<feature type="domain" description="HPt" evidence="2">
    <location>
        <begin position="14"/>
        <end position="105"/>
    </location>
</feature>
<evidence type="ECO:0000313" key="4">
    <source>
        <dbReference type="Proteomes" id="UP000756860"/>
    </source>
</evidence>
<gene>
    <name evidence="3" type="ORF">KI810_06950</name>
</gene>
<accession>A0ABS5SDS2</accession>
<dbReference type="PROSITE" id="PS50894">
    <property type="entry name" value="HPT"/>
    <property type="match status" value="1"/>
</dbReference>
<evidence type="ECO:0000259" key="2">
    <source>
        <dbReference type="PROSITE" id="PS50894"/>
    </source>
</evidence>
<sequence length="105" mass="11800">MKNSVKSDRIVVKIDAEIQEAIPFFLELRKKNIADIMTALDGKDYEQVKRLGHNIKGSGGSYGFDELSRIGQDLEKAALSQNENAMRSLTGELEHYLAKVEIVYV</sequence>
<dbReference type="RefSeq" id="WP_214174785.1">
    <property type="nucleotide sequence ID" value="NZ_JAHCVK010000002.1"/>
</dbReference>
<feature type="modified residue" description="Phosphohistidine" evidence="1">
    <location>
        <position position="53"/>
    </location>
</feature>
<keyword evidence="4" id="KW-1185">Reference proteome</keyword>
<dbReference type="InterPro" id="IPR008207">
    <property type="entry name" value="Sig_transdc_His_kin_Hpt_dom"/>
</dbReference>
<dbReference type="InterPro" id="IPR036641">
    <property type="entry name" value="HPT_dom_sf"/>
</dbReference>
<evidence type="ECO:0000256" key="1">
    <source>
        <dbReference type="PROSITE-ProRule" id="PRU00110"/>
    </source>
</evidence>
<dbReference type="EMBL" id="JAHCVK010000002">
    <property type="protein sequence ID" value="MBT0652787.1"/>
    <property type="molecule type" value="Genomic_DNA"/>
</dbReference>
<reference evidence="3 4" key="1">
    <citation type="submission" date="2021-05" db="EMBL/GenBank/DDBJ databases">
        <title>The draft genome of Geobacter luticola JCM 17780.</title>
        <authorList>
            <person name="Xu Z."/>
            <person name="Masuda Y."/>
            <person name="Itoh H."/>
            <person name="Senoo K."/>
        </authorList>
    </citation>
    <scope>NUCLEOTIDE SEQUENCE [LARGE SCALE GENOMIC DNA]</scope>
    <source>
        <strain evidence="3 4">JCM 17780</strain>
    </source>
</reference>
<dbReference type="Proteomes" id="UP000756860">
    <property type="component" value="Unassembled WGS sequence"/>
</dbReference>
<proteinExistence type="predicted"/>
<dbReference type="Gene3D" id="1.20.120.160">
    <property type="entry name" value="HPT domain"/>
    <property type="match status" value="1"/>
</dbReference>
<comment type="caution">
    <text evidence="3">The sequence shown here is derived from an EMBL/GenBank/DDBJ whole genome shotgun (WGS) entry which is preliminary data.</text>
</comment>
<protein>
    <submittedName>
        <fullName evidence="3">Hpt domain-containing protein</fullName>
    </submittedName>
</protein>
<evidence type="ECO:0000313" key="3">
    <source>
        <dbReference type="EMBL" id="MBT0652787.1"/>
    </source>
</evidence>